<dbReference type="GeneID" id="64084723"/>
<sequence length="118" mass="13560">MRLLFIIGLLIMSGCAQQISLTSVMPQDWQQYGQEQALIGYEKLSVQQLQSSTTIDFTEDLYQAYSNGYEEGRIAYCQQDPSILGKRGEMYRGICDDIKPTFRTWYNNGKASRGRYGY</sequence>
<evidence type="ECO:0000313" key="1">
    <source>
        <dbReference type="EMBL" id="AYV21709.1"/>
    </source>
</evidence>
<dbReference type="Pfam" id="PF10973">
    <property type="entry name" value="DUF2799"/>
    <property type="match status" value="1"/>
</dbReference>
<dbReference type="RefSeq" id="WP_124940556.1">
    <property type="nucleotide sequence ID" value="NZ_CP033577.1"/>
</dbReference>
<accession>A0A3G4VBQ0</accession>
<dbReference type="Proteomes" id="UP000279760">
    <property type="component" value="Chromosome 1"/>
</dbReference>
<name>A0A3G4VBQ0_9VIBR</name>
<evidence type="ECO:0000313" key="2">
    <source>
        <dbReference type="Proteomes" id="UP000279760"/>
    </source>
</evidence>
<protein>
    <submittedName>
        <fullName evidence="1">DUF2799 domain-containing protein</fullName>
    </submittedName>
</protein>
<dbReference type="PROSITE" id="PS51257">
    <property type="entry name" value="PROKAR_LIPOPROTEIN"/>
    <property type="match status" value="1"/>
</dbReference>
<dbReference type="InterPro" id="IPR021242">
    <property type="entry name" value="DUF2799"/>
</dbReference>
<reference evidence="1 2" key="1">
    <citation type="submission" date="2018-11" db="EMBL/GenBank/DDBJ databases">
        <title>Complete Genome Sequence of Vbrio mediterranei 117-T6: a Potential Pathogen Bacteria Isolated from the Conchocelis of Pyropia.</title>
        <authorList>
            <person name="Liu Q."/>
        </authorList>
    </citation>
    <scope>NUCLEOTIDE SEQUENCE [LARGE SCALE GENOMIC DNA]</scope>
    <source>
        <strain evidence="1 2">117-T6</strain>
    </source>
</reference>
<dbReference type="AlphaFoldDB" id="A0A3G4VBQ0"/>
<gene>
    <name evidence="1" type="ORF">ECB94_10800</name>
</gene>
<dbReference type="EMBL" id="CP033577">
    <property type="protein sequence ID" value="AYV21709.1"/>
    <property type="molecule type" value="Genomic_DNA"/>
</dbReference>
<organism evidence="1 2">
    <name type="scientific">Vibrio mediterranei</name>
    <dbReference type="NCBI Taxonomy" id="689"/>
    <lineage>
        <taxon>Bacteria</taxon>
        <taxon>Pseudomonadati</taxon>
        <taxon>Pseudomonadota</taxon>
        <taxon>Gammaproteobacteria</taxon>
        <taxon>Vibrionales</taxon>
        <taxon>Vibrionaceae</taxon>
        <taxon>Vibrio</taxon>
    </lineage>
</organism>
<proteinExistence type="predicted"/>